<dbReference type="GO" id="GO:0000407">
    <property type="term" value="C:phagophore assembly site"/>
    <property type="evidence" value="ECO:0007669"/>
    <property type="project" value="TreeGrafter"/>
</dbReference>
<evidence type="ECO:0000256" key="6">
    <source>
        <dbReference type="ARBA" id="ARBA00022927"/>
    </source>
</evidence>
<evidence type="ECO:0000256" key="5">
    <source>
        <dbReference type="ARBA" id="ARBA00022786"/>
    </source>
</evidence>
<dbReference type="GO" id="GO:0061723">
    <property type="term" value="P:glycophagy"/>
    <property type="evidence" value="ECO:0007669"/>
    <property type="project" value="TreeGrafter"/>
</dbReference>
<dbReference type="GO" id="GO:0000045">
    <property type="term" value="P:autophagosome assembly"/>
    <property type="evidence" value="ECO:0007669"/>
    <property type="project" value="TreeGrafter"/>
</dbReference>
<evidence type="ECO:0000256" key="1">
    <source>
        <dbReference type="ARBA" id="ARBA00004496"/>
    </source>
</evidence>
<evidence type="ECO:0000256" key="3">
    <source>
        <dbReference type="ARBA" id="ARBA00022448"/>
    </source>
</evidence>
<name>A0A7G2CUC0_9TRYP</name>
<dbReference type="GO" id="GO:0044804">
    <property type="term" value="P:nucleophagy"/>
    <property type="evidence" value="ECO:0007669"/>
    <property type="project" value="TreeGrafter"/>
</dbReference>
<evidence type="ECO:0000256" key="4">
    <source>
        <dbReference type="ARBA" id="ARBA00022490"/>
    </source>
</evidence>
<comment type="subcellular location">
    <subcellularLocation>
        <location evidence="1">Cytoplasm</location>
    </subcellularLocation>
</comment>
<evidence type="ECO:0000313" key="9">
    <source>
        <dbReference type="EMBL" id="CAD2222817.1"/>
    </source>
</evidence>
<protein>
    <submittedName>
        <fullName evidence="9">Autophagocytosis associated protein (Atg3), N-terminal domain/Autophagocytosis associated protein, active-site domain/Autophagocytosis associated protein C-terminal, putative</fullName>
    </submittedName>
</protein>
<dbReference type="GO" id="GO:0019776">
    <property type="term" value="F:Atg8-family ligase activity"/>
    <property type="evidence" value="ECO:0007669"/>
    <property type="project" value="TreeGrafter"/>
</dbReference>
<keyword evidence="6" id="KW-0653">Protein transport</keyword>
<dbReference type="Pfam" id="PF03987">
    <property type="entry name" value="Autophagy_act_C"/>
    <property type="match status" value="1"/>
</dbReference>
<evidence type="ECO:0000256" key="8">
    <source>
        <dbReference type="SAM" id="MobiDB-lite"/>
    </source>
</evidence>
<dbReference type="InterPro" id="IPR007135">
    <property type="entry name" value="Atg3/Atg10"/>
</dbReference>
<comment type="similarity">
    <text evidence="2">Belongs to the ATG3 family.</text>
</comment>
<dbReference type="Proteomes" id="UP000515908">
    <property type="component" value="Chromosome 28"/>
</dbReference>
<dbReference type="OrthoDB" id="1584384at2759"/>
<dbReference type="EMBL" id="LR877172">
    <property type="protein sequence ID" value="CAD2222817.1"/>
    <property type="molecule type" value="Genomic_DNA"/>
</dbReference>
<sequence>MSIRHNVHSAFKSVYNKYWRDSSSATTSSFQDSGKLTLEEFITAGDNLIELCPAWKWVQGTNSKDKANNRCLVLENIVCAARASAVANTVRAKKVRIPNGEEGDDGEEFEEITFAVEEGNQEKDDHESEDDEDFKPPESGPDSAVRYYDLSICYDPYYRTPQFFFSPSYKFYSSPDRHNTSVKMLEREEMLQDVNIINKNNTVTIDKHPLKFPEGVLNYQRCIGIHNCRHAERMKSELEYMRRKKLLLMSQSNAGGNEVDSGRRLEFPTHLSLILFLKMISTAVPTIQYDVVSCDFELV</sequence>
<dbReference type="GO" id="GO:0005829">
    <property type="term" value="C:cytosol"/>
    <property type="evidence" value="ECO:0007669"/>
    <property type="project" value="TreeGrafter"/>
</dbReference>
<keyword evidence="7" id="KW-0072">Autophagy</keyword>
<feature type="region of interest" description="Disordered" evidence="8">
    <location>
        <begin position="118"/>
        <end position="142"/>
    </location>
</feature>
<keyword evidence="3" id="KW-0813">Transport</keyword>
<keyword evidence="10" id="KW-1185">Reference proteome</keyword>
<reference evidence="9 10" key="1">
    <citation type="submission" date="2020-08" db="EMBL/GenBank/DDBJ databases">
        <authorList>
            <person name="Newling K."/>
            <person name="Davey J."/>
            <person name="Forrester S."/>
        </authorList>
    </citation>
    <scope>NUCLEOTIDE SEQUENCE [LARGE SCALE GENOMIC DNA]</scope>
    <source>
        <strain evidence="10">Crithidia deanei Carvalho (ATCC PRA-265)</strain>
    </source>
</reference>
<dbReference type="VEuPathDB" id="TriTrypDB:ADEAN_001036800"/>
<dbReference type="GO" id="GO:0000422">
    <property type="term" value="P:autophagy of mitochondrion"/>
    <property type="evidence" value="ECO:0007669"/>
    <property type="project" value="TreeGrafter"/>
</dbReference>
<dbReference type="PANTHER" id="PTHR12866:SF2">
    <property type="entry name" value="UBIQUITIN-LIKE-CONJUGATING ENZYME ATG3"/>
    <property type="match status" value="1"/>
</dbReference>
<accession>A0A7G2CUC0</accession>
<dbReference type="GO" id="GO:0015031">
    <property type="term" value="P:protein transport"/>
    <property type="evidence" value="ECO:0007669"/>
    <property type="project" value="UniProtKB-KW"/>
</dbReference>
<evidence type="ECO:0000313" key="10">
    <source>
        <dbReference type="Proteomes" id="UP000515908"/>
    </source>
</evidence>
<keyword evidence="4" id="KW-0963">Cytoplasm</keyword>
<keyword evidence="5" id="KW-0833">Ubl conjugation pathway</keyword>
<evidence type="ECO:0000256" key="2">
    <source>
        <dbReference type="ARBA" id="ARBA00007683"/>
    </source>
</evidence>
<proteinExistence type="inferred from homology"/>
<evidence type="ECO:0000256" key="7">
    <source>
        <dbReference type="ARBA" id="ARBA00023006"/>
    </source>
</evidence>
<dbReference type="PANTHER" id="PTHR12866">
    <property type="entry name" value="UBIQUITIN-LIKE-CONJUGATING ENZYME ATG3"/>
    <property type="match status" value="1"/>
</dbReference>
<gene>
    <name evidence="9" type="ORF">ADEAN_001036800</name>
</gene>
<dbReference type="AlphaFoldDB" id="A0A7G2CUC0"/>
<organism evidence="9 10">
    <name type="scientific">Angomonas deanei</name>
    <dbReference type="NCBI Taxonomy" id="59799"/>
    <lineage>
        <taxon>Eukaryota</taxon>
        <taxon>Discoba</taxon>
        <taxon>Euglenozoa</taxon>
        <taxon>Kinetoplastea</taxon>
        <taxon>Metakinetoplastina</taxon>
        <taxon>Trypanosomatida</taxon>
        <taxon>Trypanosomatidae</taxon>
        <taxon>Strigomonadinae</taxon>
        <taxon>Angomonas</taxon>
    </lineage>
</organism>